<proteinExistence type="predicted"/>
<dbReference type="Proteomes" id="UP000218427">
    <property type="component" value="Unassembled WGS sequence"/>
</dbReference>
<evidence type="ECO:0000313" key="1">
    <source>
        <dbReference type="EMBL" id="PCO07082.1"/>
    </source>
</evidence>
<gene>
    <name evidence="1" type="ORF">AWR36_001525</name>
</gene>
<comment type="caution">
    <text evidence="1">The sequence shown here is derived from an EMBL/GenBank/DDBJ whole genome shotgun (WGS) entry which is preliminary data.</text>
</comment>
<keyword evidence="2" id="KW-1185">Reference proteome</keyword>
<evidence type="ECO:0000313" key="2">
    <source>
        <dbReference type="Proteomes" id="UP000218427"/>
    </source>
</evidence>
<organism evidence="1 2">
    <name type="scientific">Microbulbifer flavimaris</name>
    <dbReference type="NCBI Taxonomy" id="1781068"/>
    <lineage>
        <taxon>Bacteria</taxon>
        <taxon>Pseudomonadati</taxon>
        <taxon>Pseudomonadota</taxon>
        <taxon>Gammaproteobacteria</taxon>
        <taxon>Cellvibrionales</taxon>
        <taxon>Microbulbiferaceae</taxon>
        <taxon>Microbulbifer</taxon>
    </lineage>
</organism>
<evidence type="ECO:0008006" key="3">
    <source>
        <dbReference type="Google" id="ProtNLM"/>
    </source>
</evidence>
<accession>A0ABX4I5A4</accession>
<reference evidence="1" key="1">
    <citation type="submission" date="2017-08" db="EMBL/GenBank/DDBJ databases">
        <title>Microbulbifer marisrubri sp. nov., a halophilic alphaproteobacterium isolated from marine sediment of the Yellow Sea, China.</title>
        <authorList>
            <person name="Zhang G."/>
            <person name="Xiong Q."/>
        </authorList>
    </citation>
    <scope>NUCLEOTIDE SEQUENCE [LARGE SCALE GENOMIC DNA]</scope>
    <source>
        <strain evidence="1">WRN-8</strain>
    </source>
</reference>
<sequence>MHGVVYIFENSEAQRVKVGMTINATVNVTERLKDVNNIWAGYKAMCQICGSRRFINKKGLIPRHVVSGKDCPGGNSLPIEEDTTLSESYLTDIKGRYGNLSGSEKGSFTRIINSLEKRIEKYRKKSKPVGTWRLRVAYYTDCAEEVELLSHKLLEESLDFEAPLGEIFSCSVLAASLAVETVLEQQGLLNEARKEEYA</sequence>
<name>A0ABX4I5A4_9GAMM</name>
<protein>
    <recommendedName>
        <fullName evidence="3">GIY-YIG nuclease family protein</fullName>
    </recommendedName>
</protein>
<dbReference type="EMBL" id="LRFG02000001">
    <property type="protein sequence ID" value="PCO07082.1"/>
    <property type="molecule type" value="Genomic_DNA"/>
</dbReference>